<proteinExistence type="inferred from homology"/>
<evidence type="ECO:0000256" key="10">
    <source>
        <dbReference type="SAM" id="MobiDB-lite"/>
    </source>
</evidence>
<evidence type="ECO:0000256" key="5">
    <source>
        <dbReference type="ARBA" id="ARBA00022908"/>
    </source>
</evidence>
<keyword evidence="6 9" id="KW-0238">DNA-binding</keyword>
<feature type="compositionally biased region" description="Pro residues" evidence="10">
    <location>
        <begin position="7"/>
        <end position="22"/>
    </location>
</feature>
<evidence type="ECO:0000256" key="2">
    <source>
        <dbReference type="ARBA" id="ARBA00022490"/>
    </source>
</evidence>
<dbReference type="Proteomes" id="UP000295399">
    <property type="component" value="Unassembled WGS sequence"/>
</dbReference>
<evidence type="ECO:0000256" key="4">
    <source>
        <dbReference type="ARBA" id="ARBA00022829"/>
    </source>
</evidence>
<evidence type="ECO:0000256" key="7">
    <source>
        <dbReference type="ARBA" id="ARBA00023172"/>
    </source>
</evidence>
<feature type="active site" evidence="9">
    <location>
        <position position="223"/>
    </location>
</feature>
<dbReference type="InParanoid" id="A0A4R2PIK0"/>
<keyword evidence="14" id="KW-1185">Reference proteome</keyword>
<comment type="subcellular location">
    <subcellularLocation>
        <location evidence="1 9">Cytoplasm</location>
    </subcellularLocation>
</comment>
<dbReference type="SUPFAM" id="SSF56349">
    <property type="entry name" value="DNA breaking-rejoining enzymes"/>
    <property type="match status" value="1"/>
</dbReference>
<gene>
    <name evidence="9" type="primary">xerC</name>
    <name evidence="13" type="ORF">EV659_106149</name>
</gene>
<comment type="caution">
    <text evidence="13">The sequence shown here is derived from an EMBL/GenBank/DDBJ whole genome shotgun (WGS) entry which is preliminary data.</text>
</comment>
<keyword evidence="4 9" id="KW-0159">Chromosome partition</keyword>
<dbReference type="InterPro" id="IPR044068">
    <property type="entry name" value="CB"/>
</dbReference>
<keyword evidence="8 9" id="KW-0131">Cell cycle</keyword>
<dbReference type="Pfam" id="PF00589">
    <property type="entry name" value="Phage_integrase"/>
    <property type="match status" value="1"/>
</dbReference>
<feature type="active site" evidence="9">
    <location>
        <position position="294"/>
    </location>
</feature>
<reference evidence="13 14" key="1">
    <citation type="submission" date="2019-03" db="EMBL/GenBank/DDBJ databases">
        <title>Genomic Encyclopedia of Type Strains, Phase IV (KMG-IV): sequencing the most valuable type-strain genomes for metagenomic binning, comparative biology and taxonomic classification.</title>
        <authorList>
            <person name="Goeker M."/>
        </authorList>
    </citation>
    <scope>NUCLEOTIDE SEQUENCE [LARGE SCALE GENOMIC DNA]</scope>
    <source>
        <strain evidence="13 14">DSM 2132</strain>
    </source>
</reference>
<dbReference type="InterPro" id="IPR011010">
    <property type="entry name" value="DNA_brk_join_enz"/>
</dbReference>
<comment type="subunit">
    <text evidence="9">Forms a cyclic heterotetrameric complex composed of two molecules of XerC and two molecules of XerD.</text>
</comment>
<evidence type="ECO:0000256" key="3">
    <source>
        <dbReference type="ARBA" id="ARBA00022618"/>
    </source>
</evidence>
<dbReference type="PROSITE" id="PS51900">
    <property type="entry name" value="CB"/>
    <property type="match status" value="1"/>
</dbReference>
<dbReference type="InterPro" id="IPR004107">
    <property type="entry name" value="Integrase_SAM-like_N"/>
</dbReference>
<dbReference type="GO" id="GO:0005737">
    <property type="term" value="C:cytoplasm"/>
    <property type="evidence" value="ECO:0007669"/>
    <property type="project" value="UniProtKB-SubCell"/>
</dbReference>
<comment type="function">
    <text evidence="9">Site-specific tyrosine recombinase, which acts by catalyzing the cutting and rejoining of the recombining DNA molecules. The XerC-XerD complex is essential to convert dimers of the bacterial chromosome into monomers to permit their segregation at cell division. It also contributes to the segregational stability of plasmids.</text>
</comment>
<evidence type="ECO:0000256" key="9">
    <source>
        <dbReference type="HAMAP-Rule" id="MF_01808"/>
    </source>
</evidence>
<dbReference type="PANTHER" id="PTHR30349">
    <property type="entry name" value="PHAGE INTEGRASE-RELATED"/>
    <property type="match status" value="1"/>
</dbReference>
<dbReference type="GO" id="GO:0003677">
    <property type="term" value="F:DNA binding"/>
    <property type="evidence" value="ECO:0007669"/>
    <property type="project" value="UniProtKB-UniRule"/>
</dbReference>
<feature type="active site" description="O-(3'-phospho-DNA)-tyrosine intermediate" evidence="9">
    <location>
        <position position="326"/>
    </location>
</feature>
<feature type="active site" evidence="9">
    <location>
        <position position="317"/>
    </location>
</feature>
<feature type="compositionally biased region" description="Basic and acidic residues" evidence="10">
    <location>
        <begin position="25"/>
        <end position="34"/>
    </location>
</feature>
<accession>A0A4R2PIK0</accession>
<keyword evidence="7 9" id="KW-0233">DNA recombination</keyword>
<dbReference type="Gene3D" id="1.10.443.10">
    <property type="entry name" value="Intergrase catalytic core"/>
    <property type="match status" value="1"/>
</dbReference>
<evidence type="ECO:0000256" key="1">
    <source>
        <dbReference type="ARBA" id="ARBA00004496"/>
    </source>
</evidence>
<evidence type="ECO:0000259" key="12">
    <source>
        <dbReference type="PROSITE" id="PS51900"/>
    </source>
</evidence>
<evidence type="ECO:0000313" key="14">
    <source>
        <dbReference type="Proteomes" id="UP000295399"/>
    </source>
</evidence>
<keyword evidence="3 9" id="KW-0132">Cell division</keyword>
<name>A0A4R2PIK0_RHOSA</name>
<comment type="similarity">
    <text evidence="9">Belongs to the 'phage' integrase family. XerC subfamily.</text>
</comment>
<evidence type="ECO:0000256" key="8">
    <source>
        <dbReference type="ARBA" id="ARBA00023306"/>
    </source>
</evidence>
<dbReference type="FunCoup" id="A0A4R2PIK0">
    <property type="interactions" value="47"/>
</dbReference>
<evidence type="ECO:0000313" key="13">
    <source>
        <dbReference type="EMBL" id="TCP33991.1"/>
    </source>
</evidence>
<dbReference type="HAMAP" id="MF_01808">
    <property type="entry name" value="Recomb_XerC_XerD"/>
    <property type="match status" value="1"/>
</dbReference>
<feature type="active site" evidence="9">
    <location>
        <position position="291"/>
    </location>
</feature>
<dbReference type="InterPro" id="IPR010998">
    <property type="entry name" value="Integrase_recombinase_N"/>
</dbReference>
<dbReference type="InterPro" id="IPR013762">
    <property type="entry name" value="Integrase-like_cat_sf"/>
</dbReference>
<keyword evidence="5 9" id="KW-0229">DNA integration</keyword>
<dbReference type="GO" id="GO:0009037">
    <property type="term" value="F:tyrosine-based site-specific recombinase activity"/>
    <property type="evidence" value="ECO:0007669"/>
    <property type="project" value="UniProtKB-UniRule"/>
</dbReference>
<sequence>MTDEAPPRPPAKPGPDALPPTPADAARHAADHAAGRKAPGTPRATPAAELLARWADNLAHERRLSPHTLDSYLREARFFLAFLAGHLDRPVDAAALAALDVRDFRAYLARRRADGLSPASTARAISVLKTFFAHLASREGVTNSAIAIIRAPRTPRRLPRPLSESGAEDLLETVPQTEDLDWVGARDTAVLLLLYGCGLRIAEALSLRRADAPLGTTLRVTGKGGKQRLVPVLPVVAQAVDAYVARCPHALDGDGPLFVGKRGGALGPRPVQAAVAEARRLLGLPASATPHALRHSFASHLLQNGGDLRTIQDLLGHASLASTQVYTRVDAGHLAEIYDKAHPRAR</sequence>
<keyword evidence="2 9" id="KW-0963">Cytoplasm</keyword>
<feature type="domain" description="Core-binding (CB)" evidence="12">
    <location>
        <begin position="45"/>
        <end position="136"/>
    </location>
</feature>
<dbReference type="AlphaFoldDB" id="A0A4R2PIK0"/>
<dbReference type="InterPro" id="IPR050090">
    <property type="entry name" value="Tyrosine_recombinase_XerCD"/>
</dbReference>
<organism evidence="13 14">
    <name type="scientific">Rhodothalassium salexigens DSM 2132</name>
    <dbReference type="NCBI Taxonomy" id="1188247"/>
    <lineage>
        <taxon>Bacteria</taxon>
        <taxon>Pseudomonadati</taxon>
        <taxon>Pseudomonadota</taxon>
        <taxon>Alphaproteobacteria</taxon>
        <taxon>Rhodothalassiales</taxon>
        <taxon>Rhodothalassiaceae</taxon>
        <taxon>Rhodothalassium</taxon>
    </lineage>
</organism>
<dbReference type="InterPro" id="IPR002104">
    <property type="entry name" value="Integrase_catalytic"/>
</dbReference>
<dbReference type="EMBL" id="SLXO01000006">
    <property type="protein sequence ID" value="TCP33991.1"/>
    <property type="molecule type" value="Genomic_DNA"/>
</dbReference>
<dbReference type="Pfam" id="PF02899">
    <property type="entry name" value="Phage_int_SAM_1"/>
    <property type="match status" value="1"/>
</dbReference>
<feature type="domain" description="Tyr recombinase" evidence="11">
    <location>
        <begin position="157"/>
        <end position="339"/>
    </location>
</feature>
<dbReference type="GO" id="GO:0006313">
    <property type="term" value="P:DNA transposition"/>
    <property type="evidence" value="ECO:0007669"/>
    <property type="project" value="UniProtKB-UniRule"/>
</dbReference>
<dbReference type="OrthoDB" id="9801717at2"/>
<dbReference type="GO" id="GO:0051301">
    <property type="term" value="P:cell division"/>
    <property type="evidence" value="ECO:0007669"/>
    <property type="project" value="UniProtKB-KW"/>
</dbReference>
<evidence type="ECO:0000259" key="11">
    <source>
        <dbReference type="PROSITE" id="PS51898"/>
    </source>
</evidence>
<feature type="region of interest" description="Disordered" evidence="10">
    <location>
        <begin position="1"/>
        <end position="43"/>
    </location>
</feature>
<feature type="active site" evidence="9">
    <location>
        <position position="200"/>
    </location>
</feature>
<dbReference type="Gene3D" id="1.10.150.130">
    <property type="match status" value="1"/>
</dbReference>
<dbReference type="PANTHER" id="PTHR30349:SF90">
    <property type="entry name" value="TYROSINE RECOMBINASE XERD"/>
    <property type="match status" value="1"/>
</dbReference>
<protein>
    <recommendedName>
        <fullName evidence="9">Tyrosine recombinase XerC</fullName>
    </recommendedName>
</protein>
<dbReference type="GO" id="GO:0007059">
    <property type="term" value="P:chromosome segregation"/>
    <property type="evidence" value="ECO:0007669"/>
    <property type="project" value="UniProtKB-UniRule"/>
</dbReference>
<dbReference type="PROSITE" id="PS51898">
    <property type="entry name" value="TYR_RECOMBINASE"/>
    <property type="match status" value="1"/>
</dbReference>
<dbReference type="InterPro" id="IPR023009">
    <property type="entry name" value="Tyrosine_recombinase_XerC/XerD"/>
</dbReference>
<evidence type="ECO:0000256" key="6">
    <source>
        <dbReference type="ARBA" id="ARBA00023125"/>
    </source>
</evidence>
<dbReference type="RefSeq" id="WP_132708653.1">
    <property type="nucleotide sequence ID" value="NZ_JACIGF010000006.1"/>
</dbReference>